<accession>A0ABV1D2A0</accession>
<proteinExistence type="predicted"/>
<dbReference type="EMBL" id="JBBMFM010000014">
    <property type="protein sequence ID" value="MEQ2424519.1"/>
    <property type="molecule type" value="Genomic_DNA"/>
</dbReference>
<feature type="domain" description="Phage terminase large subunit N-terminal" evidence="1">
    <location>
        <begin position="33"/>
        <end position="234"/>
    </location>
</feature>
<dbReference type="PANTHER" id="PTHR39184">
    <property type="match status" value="1"/>
</dbReference>
<organism evidence="2 3">
    <name type="scientific">Enterocloster hominis</name>
    <name type="common">ex Hitch et al. 2024</name>
    <dbReference type="NCBI Taxonomy" id="1917870"/>
    <lineage>
        <taxon>Bacteria</taxon>
        <taxon>Bacillati</taxon>
        <taxon>Bacillota</taxon>
        <taxon>Clostridia</taxon>
        <taxon>Lachnospirales</taxon>
        <taxon>Lachnospiraceae</taxon>
        <taxon>Enterocloster</taxon>
    </lineage>
</organism>
<evidence type="ECO:0000259" key="1">
    <source>
        <dbReference type="Pfam" id="PF04466"/>
    </source>
</evidence>
<dbReference type="PANTHER" id="PTHR39184:SF1">
    <property type="entry name" value="PBSX PHAGE TERMINASE LARGE SUBUNIT"/>
    <property type="match status" value="1"/>
</dbReference>
<dbReference type="Gene3D" id="3.40.50.300">
    <property type="entry name" value="P-loop containing nucleotide triphosphate hydrolases"/>
    <property type="match status" value="1"/>
</dbReference>
<reference evidence="2 3" key="1">
    <citation type="submission" date="2024-03" db="EMBL/GenBank/DDBJ databases">
        <title>Human intestinal bacterial collection.</title>
        <authorList>
            <person name="Pauvert C."/>
            <person name="Hitch T.C.A."/>
            <person name="Clavel T."/>
        </authorList>
    </citation>
    <scope>NUCLEOTIDE SEQUENCE [LARGE SCALE GENOMIC DNA]</scope>
    <source>
        <strain evidence="2 3">CLA-SR-H021</strain>
    </source>
</reference>
<evidence type="ECO:0000313" key="3">
    <source>
        <dbReference type="Proteomes" id="UP001454086"/>
    </source>
</evidence>
<dbReference type="Gene3D" id="3.30.420.280">
    <property type="match status" value="1"/>
</dbReference>
<comment type="caution">
    <text evidence="2">The sequence shown here is derived from an EMBL/GenBank/DDBJ whole genome shotgun (WGS) entry which is preliminary data.</text>
</comment>
<dbReference type="RefSeq" id="WP_349117978.1">
    <property type="nucleotide sequence ID" value="NZ_JBBMFM010000014.1"/>
</dbReference>
<name>A0ABV1D2A0_9FIRM</name>
<dbReference type="Proteomes" id="UP001454086">
    <property type="component" value="Unassembled WGS sequence"/>
</dbReference>
<dbReference type="InterPro" id="IPR006437">
    <property type="entry name" value="Phage_terminase_lsu"/>
</dbReference>
<evidence type="ECO:0000313" key="2">
    <source>
        <dbReference type="EMBL" id="MEQ2424519.1"/>
    </source>
</evidence>
<dbReference type="InterPro" id="IPR052380">
    <property type="entry name" value="Viral_DNA_packaging_terminase"/>
</dbReference>
<dbReference type="InterPro" id="IPR027417">
    <property type="entry name" value="P-loop_NTPase"/>
</dbReference>
<protein>
    <submittedName>
        <fullName evidence="2">PBSX family phage terminase large subunit</fullName>
    </submittedName>
</protein>
<dbReference type="InterPro" id="IPR035412">
    <property type="entry name" value="Terminase_L_N"/>
</dbReference>
<dbReference type="Pfam" id="PF04466">
    <property type="entry name" value="Terminase_3"/>
    <property type="match status" value="1"/>
</dbReference>
<keyword evidence="3" id="KW-1185">Reference proteome</keyword>
<gene>
    <name evidence="2" type="ORF">WMQ36_05985</name>
</gene>
<sequence length="419" mass="48038">MSTTYQEQTTINLTDVIAPSFYGVHWDILDNNHTYYDLYGGRGSTKSSFISVEIILGMMDDPEANAVVFRKYAVTIGESVFEQIQWAIDALGVTDLWESRTSPYRFVYKPTGQKIIFRGLDKAKKTKSIKASKGYFKYLWFEELDEFAGPEEIRTVEQSVLRGGSKFVVFKSFNPPISQSNWANQYVNTPDDSACRHKSDYRSVPEEWLGEMFIERAEHLKTTNERAYNHEYLGLPVGLGTNIFDMLDIRTITDDEIKGYQSVYQGQDWGWFPDPKAFIRAAYIPNKEMVVLLDEMGGCKIRNSKMAEDIQTAGYDDYTIYCGVDEEESIIDFRDAGLPARRAIVTPGSRKYTFEWLQCRTIVIDPARTPRAYKEIIEYEHEVDSNGEVIADYPDGNDHWIDALRYATSPLSMRRGNSA</sequence>
<dbReference type="NCBIfam" id="TIGR01547">
    <property type="entry name" value="phage_term_2"/>
    <property type="match status" value="1"/>
</dbReference>